<reference evidence="5" key="2">
    <citation type="submission" date="2025-09" db="UniProtKB">
        <authorList>
            <consortium name="Ensembl"/>
        </authorList>
    </citation>
    <scope>IDENTIFICATION</scope>
</reference>
<proteinExistence type="inferred from homology"/>
<dbReference type="InterPro" id="IPR005813">
    <property type="entry name" value="Ribosomal_bL20"/>
</dbReference>
<dbReference type="SUPFAM" id="SSF74731">
    <property type="entry name" value="Ribosomal protein L20"/>
    <property type="match status" value="1"/>
</dbReference>
<dbReference type="GO" id="GO:0019843">
    <property type="term" value="F:rRNA binding"/>
    <property type="evidence" value="ECO:0007669"/>
    <property type="project" value="InterPro"/>
</dbReference>
<feature type="region of interest" description="Disordered" evidence="4">
    <location>
        <begin position="64"/>
        <end position="90"/>
    </location>
</feature>
<reference evidence="5" key="1">
    <citation type="submission" date="2025-08" db="UniProtKB">
        <authorList>
            <consortium name="Ensembl"/>
        </authorList>
    </citation>
    <scope>IDENTIFICATION</scope>
</reference>
<keyword evidence="6" id="KW-1185">Reference proteome</keyword>
<organism evidence="5 6">
    <name type="scientific">Monodon monoceros</name>
    <name type="common">Narwhal</name>
    <name type="synonym">Ceratodon monodon</name>
    <dbReference type="NCBI Taxonomy" id="40151"/>
    <lineage>
        <taxon>Eukaryota</taxon>
        <taxon>Metazoa</taxon>
        <taxon>Chordata</taxon>
        <taxon>Craniata</taxon>
        <taxon>Vertebrata</taxon>
        <taxon>Euteleostomi</taxon>
        <taxon>Mammalia</taxon>
        <taxon>Eutheria</taxon>
        <taxon>Laurasiatheria</taxon>
        <taxon>Artiodactyla</taxon>
        <taxon>Whippomorpha</taxon>
        <taxon>Cetacea</taxon>
        <taxon>Odontoceti</taxon>
        <taxon>Monodontidae</taxon>
        <taxon>Monodon</taxon>
    </lineage>
</organism>
<evidence type="ECO:0000256" key="1">
    <source>
        <dbReference type="ARBA" id="ARBA00007698"/>
    </source>
</evidence>
<dbReference type="GO" id="GO:0003735">
    <property type="term" value="F:structural constituent of ribosome"/>
    <property type="evidence" value="ECO:0007669"/>
    <property type="project" value="InterPro"/>
</dbReference>
<gene>
    <name evidence="5" type="primary">MRPL20</name>
</gene>
<dbReference type="GO" id="GO:0006412">
    <property type="term" value="P:translation"/>
    <property type="evidence" value="ECO:0007669"/>
    <property type="project" value="InterPro"/>
</dbReference>
<evidence type="ECO:0000313" key="5">
    <source>
        <dbReference type="Ensembl" id="ENSMMNP00015016377.1"/>
    </source>
</evidence>
<protein>
    <submittedName>
        <fullName evidence="5">Mitochondrial ribosomal protein L20</fullName>
    </submittedName>
</protein>
<sequence>MVFLTAQLWLRNRITDRYWRVQEVLKHARHFRGRKNRCYRLAVRAVTRAFVQCTRARRLKKRNLRTVSAARSASPRCPSPPEPAGPRGRRCTAPGEPLLCTRFARSPVGTDWARCGVRVSGARGWQRVRRGSLTRNLLDRCTQNFPSPASPAALRSLAAPGADAAAPSSWPFSRPLPPPLQAFTSLKLPPGPLLRPELCLPQNLLLIFVSSLGA</sequence>
<keyword evidence="3" id="KW-0687">Ribonucleoprotein</keyword>
<dbReference type="GO" id="GO:0005840">
    <property type="term" value="C:ribosome"/>
    <property type="evidence" value="ECO:0007669"/>
    <property type="project" value="UniProtKB-KW"/>
</dbReference>
<keyword evidence="2" id="KW-0689">Ribosomal protein</keyword>
<comment type="similarity">
    <text evidence="1">Belongs to the bacterial ribosomal protein bL20 family.</text>
</comment>
<evidence type="ECO:0000256" key="4">
    <source>
        <dbReference type="SAM" id="MobiDB-lite"/>
    </source>
</evidence>
<evidence type="ECO:0000256" key="3">
    <source>
        <dbReference type="ARBA" id="ARBA00023274"/>
    </source>
</evidence>
<name>A0A8C6F824_MONMO</name>
<accession>A0A8C6F824</accession>
<dbReference type="InterPro" id="IPR035566">
    <property type="entry name" value="Ribosomal_protein_bL20_C"/>
</dbReference>
<dbReference type="GO" id="GO:1990904">
    <property type="term" value="C:ribonucleoprotein complex"/>
    <property type="evidence" value="ECO:0007669"/>
    <property type="project" value="UniProtKB-KW"/>
</dbReference>
<dbReference type="PANTHER" id="PTHR10986">
    <property type="entry name" value="39S RIBOSOMAL PROTEIN L20"/>
    <property type="match status" value="1"/>
</dbReference>
<dbReference type="AlphaFoldDB" id="A0A8C6F824"/>
<dbReference type="Pfam" id="PF00453">
    <property type="entry name" value="Ribosomal_L20"/>
    <property type="match status" value="1"/>
</dbReference>
<dbReference type="Proteomes" id="UP000694561">
    <property type="component" value="Unplaced"/>
</dbReference>
<dbReference type="Gene3D" id="6.10.160.10">
    <property type="match status" value="1"/>
</dbReference>
<dbReference type="Ensembl" id="ENSMMNT00015017982.1">
    <property type="protein sequence ID" value="ENSMMNP00015016377.1"/>
    <property type="gene ID" value="ENSMMNG00015012083.1"/>
</dbReference>
<dbReference type="GeneTree" id="ENSGT00390000015823"/>
<evidence type="ECO:0000256" key="2">
    <source>
        <dbReference type="ARBA" id="ARBA00022980"/>
    </source>
</evidence>
<evidence type="ECO:0000313" key="6">
    <source>
        <dbReference type="Proteomes" id="UP000694561"/>
    </source>
</evidence>